<organism evidence="2 3">
    <name type="scientific">Portunus trituberculatus</name>
    <name type="common">Swimming crab</name>
    <name type="synonym">Neptunus trituberculatus</name>
    <dbReference type="NCBI Taxonomy" id="210409"/>
    <lineage>
        <taxon>Eukaryota</taxon>
        <taxon>Metazoa</taxon>
        <taxon>Ecdysozoa</taxon>
        <taxon>Arthropoda</taxon>
        <taxon>Crustacea</taxon>
        <taxon>Multicrustacea</taxon>
        <taxon>Malacostraca</taxon>
        <taxon>Eumalacostraca</taxon>
        <taxon>Eucarida</taxon>
        <taxon>Decapoda</taxon>
        <taxon>Pleocyemata</taxon>
        <taxon>Brachyura</taxon>
        <taxon>Eubrachyura</taxon>
        <taxon>Portunoidea</taxon>
        <taxon>Portunidae</taxon>
        <taxon>Portuninae</taxon>
        <taxon>Portunus</taxon>
    </lineage>
</organism>
<name>A0A5B7IJA8_PORTR</name>
<sequence>MLFLRQKSINWLWWTVGVRGVAGWMKAQDKVILTTAEDQLAAVDQWGAWGGGKDESAGQCYSYNSKDSTGCGGPVGRVGRQER</sequence>
<proteinExistence type="predicted"/>
<comment type="caution">
    <text evidence="2">The sequence shown here is derived from an EMBL/GenBank/DDBJ whole genome shotgun (WGS) entry which is preliminary data.</text>
</comment>
<evidence type="ECO:0000313" key="3">
    <source>
        <dbReference type="Proteomes" id="UP000324222"/>
    </source>
</evidence>
<keyword evidence="1" id="KW-0732">Signal</keyword>
<feature type="chain" id="PRO_5022955423" evidence="1">
    <location>
        <begin position="24"/>
        <end position="83"/>
    </location>
</feature>
<dbReference type="Proteomes" id="UP000324222">
    <property type="component" value="Unassembled WGS sequence"/>
</dbReference>
<keyword evidence="3" id="KW-1185">Reference proteome</keyword>
<dbReference type="AlphaFoldDB" id="A0A5B7IJA8"/>
<dbReference type="EMBL" id="VSRR010059722">
    <property type="protein sequence ID" value="MPC82415.1"/>
    <property type="molecule type" value="Genomic_DNA"/>
</dbReference>
<evidence type="ECO:0000313" key="2">
    <source>
        <dbReference type="EMBL" id="MPC82415.1"/>
    </source>
</evidence>
<protein>
    <submittedName>
        <fullName evidence="2">Uncharacterized protein</fullName>
    </submittedName>
</protein>
<reference evidence="2 3" key="1">
    <citation type="submission" date="2019-05" db="EMBL/GenBank/DDBJ databases">
        <title>Another draft genome of Portunus trituberculatus and its Hox gene families provides insights of decapod evolution.</title>
        <authorList>
            <person name="Jeong J.-H."/>
            <person name="Song I."/>
            <person name="Kim S."/>
            <person name="Choi T."/>
            <person name="Kim D."/>
            <person name="Ryu S."/>
            <person name="Kim W."/>
        </authorList>
    </citation>
    <scope>NUCLEOTIDE SEQUENCE [LARGE SCALE GENOMIC DNA]</scope>
    <source>
        <tissue evidence="2">Muscle</tissue>
    </source>
</reference>
<feature type="signal peptide" evidence="1">
    <location>
        <begin position="1"/>
        <end position="23"/>
    </location>
</feature>
<gene>
    <name evidence="2" type="ORF">E2C01_077082</name>
</gene>
<accession>A0A5B7IJA8</accession>
<evidence type="ECO:0000256" key="1">
    <source>
        <dbReference type="SAM" id="SignalP"/>
    </source>
</evidence>